<dbReference type="EMBL" id="MH588546">
    <property type="protein sequence ID" value="AXQ69334.1"/>
    <property type="molecule type" value="Genomic_DNA"/>
</dbReference>
<name>A0A385EBR9_9CAUD</name>
<proteinExistence type="predicted"/>
<evidence type="ECO:0000313" key="1">
    <source>
        <dbReference type="EMBL" id="AXQ69334.1"/>
    </source>
</evidence>
<sequence length="143" mass="15957">MQVNASNLRNALVVLKEEDPNLAKLLDPIIDDRVTLRQFADILNTVYEAGYNRPTLSSFTVTGSKHIGFPMDMLRKGDCWPASTDDANLIEKLIERNDGYIARLPKNVTVRLTTCASEYAQDNAAHRWASFGWTVSALEQDAA</sequence>
<accession>A0A385EBR9</accession>
<reference evidence="2" key="1">
    <citation type="submission" date="2018-07" db="EMBL/GenBank/DDBJ databases">
        <title>Giant CbK-like Caulobacter bacteriophages have genetically divergent genomes.</title>
        <authorList>
            <person name="Wilson K.M."/>
            <person name="Ely B."/>
        </authorList>
    </citation>
    <scope>NUCLEOTIDE SEQUENCE [LARGE SCALE GENOMIC DNA]</scope>
</reference>
<keyword evidence="2" id="KW-1185">Reference proteome</keyword>
<gene>
    <name evidence="1" type="ORF">CcrBL9_gp310</name>
</gene>
<reference evidence="1 2" key="2">
    <citation type="submission" date="2018-09" db="EMBL/GenBank/DDBJ databases">
        <title>Giant CbK-like Caulobacter bacteriophages have genetically divergent genomes.</title>
        <authorList>
            <person name="Wilson K."/>
            <person name="Ely B."/>
        </authorList>
    </citation>
    <scope>NUCLEOTIDE SEQUENCE [LARGE SCALE GENOMIC DNA]</scope>
</reference>
<evidence type="ECO:0000313" key="2">
    <source>
        <dbReference type="Proteomes" id="UP000259421"/>
    </source>
</evidence>
<protein>
    <submittedName>
        <fullName evidence="1">Uncharacterized protein</fullName>
    </submittedName>
</protein>
<organism evidence="1 2">
    <name type="scientific">Caulobacter phage CcrBL9</name>
    <dbReference type="NCBI Taxonomy" id="2283270"/>
    <lineage>
        <taxon>Viruses</taxon>
        <taxon>Duplodnaviria</taxon>
        <taxon>Heunggongvirae</taxon>
        <taxon>Uroviricota</taxon>
        <taxon>Caudoviricetes</taxon>
        <taxon>Jeanschmidtviridae</taxon>
        <taxon>Bertelyvirus</taxon>
        <taxon>Bertelyvirus BL9</taxon>
    </lineage>
</organism>
<dbReference type="Proteomes" id="UP000259421">
    <property type="component" value="Segment"/>
</dbReference>